<evidence type="ECO:0000256" key="5">
    <source>
        <dbReference type="ARBA" id="ARBA00035169"/>
    </source>
</evidence>
<protein>
    <recommendedName>
        <fullName evidence="5">(2E)-enoyl-[ACP] glycyltransferase</fullName>
        <ecNumber evidence="4">4.3.2.11</ecNumber>
    </recommendedName>
    <alternativeName>
        <fullName evidence="6">(2E)-unsaturated fatty acyl-[ACP] glycyltransferase</fullName>
    </alternativeName>
</protein>
<evidence type="ECO:0000256" key="2">
    <source>
        <dbReference type="ARBA" id="ARBA00023239"/>
    </source>
</evidence>
<evidence type="ECO:0000256" key="4">
    <source>
        <dbReference type="ARBA" id="ARBA00035127"/>
    </source>
</evidence>
<keyword evidence="9" id="KW-1185">Reference proteome</keyword>
<comment type="similarity">
    <text evidence="3">Belongs to the FcoT family.</text>
</comment>
<dbReference type="GO" id="GO:0016829">
    <property type="term" value="F:lyase activity"/>
    <property type="evidence" value="ECO:0007669"/>
    <property type="project" value="UniProtKB-KW"/>
</dbReference>
<dbReference type="Pfam" id="PF10862">
    <property type="entry name" value="FcoT"/>
    <property type="match status" value="1"/>
</dbReference>
<accession>A0A158GFP7</accession>
<dbReference type="GO" id="GO:0006629">
    <property type="term" value="P:lipid metabolic process"/>
    <property type="evidence" value="ECO:0007669"/>
    <property type="project" value="UniProtKB-KW"/>
</dbReference>
<dbReference type="Gene3D" id="3.10.129.30">
    <property type="entry name" value="Rv0098, thioesterase-like hot dog domain"/>
    <property type="match status" value="1"/>
</dbReference>
<evidence type="ECO:0000256" key="6">
    <source>
        <dbReference type="ARBA" id="ARBA00035448"/>
    </source>
</evidence>
<dbReference type="RefSeq" id="WP_075644320.1">
    <property type="nucleotide sequence ID" value="NZ_FCNY02000004.1"/>
</dbReference>
<keyword evidence="2" id="KW-0456">Lyase</keyword>
<dbReference type="EC" id="4.3.2.11" evidence="4"/>
<gene>
    <name evidence="8" type="ORF">AWB70_01885</name>
</gene>
<keyword evidence="1" id="KW-0443">Lipid metabolism</keyword>
<sequence>MLAPLKPLGSHAFQSDNFRAIPAYLRDNILEPYKPECVYIGRAFRDMSFDKELVALAEVCVPYTFYGSQTGHFNAVESLLCLNQLAFLTIADLVVDDEPHAFRQAIKTTDLQDFKEQVLSRTFITSVKTQFRRTLDGHHVVMRLAFTTMRKHAGMVFLASEFAFIDGTRSLDAPPAFFGQATFAIPAM</sequence>
<evidence type="ECO:0000256" key="7">
    <source>
        <dbReference type="ARBA" id="ARBA00048742"/>
    </source>
</evidence>
<dbReference type="EMBL" id="FCNY02000004">
    <property type="protein sequence ID" value="SAL30459.1"/>
    <property type="molecule type" value="Genomic_DNA"/>
</dbReference>
<evidence type="ECO:0000256" key="1">
    <source>
        <dbReference type="ARBA" id="ARBA00023098"/>
    </source>
</evidence>
<dbReference type="InterPro" id="IPR043064">
    <property type="entry name" value="FcoT_ThioEstase_Rv0098-like_sf"/>
</dbReference>
<evidence type="ECO:0000313" key="9">
    <source>
        <dbReference type="Proteomes" id="UP000054740"/>
    </source>
</evidence>
<dbReference type="InterPro" id="IPR022598">
    <property type="entry name" value="FcoT_ThioEstase"/>
</dbReference>
<comment type="catalytic activity">
    <reaction evidence="7">
        <text>a (3R)-3-[(carboxymethyl)amino]fatty acid + holo-[ACP] + H(+) = a (2E)-enoyl-[ACP] + glycine + H2O</text>
        <dbReference type="Rhea" id="RHEA:74923"/>
        <dbReference type="Rhea" id="RHEA-COMP:9685"/>
        <dbReference type="Rhea" id="RHEA-COMP:9925"/>
        <dbReference type="ChEBI" id="CHEBI:15377"/>
        <dbReference type="ChEBI" id="CHEBI:15378"/>
        <dbReference type="ChEBI" id="CHEBI:57305"/>
        <dbReference type="ChEBI" id="CHEBI:64479"/>
        <dbReference type="ChEBI" id="CHEBI:78784"/>
        <dbReference type="ChEBI" id="CHEBI:193080"/>
        <dbReference type="EC" id="4.3.2.11"/>
    </reaction>
    <physiologicalReaction direction="right-to-left" evidence="7">
        <dbReference type="Rhea" id="RHEA:74925"/>
    </physiologicalReaction>
</comment>
<dbReference type="Proteomes" id="UP000054740">
    <property type="component" value="Unassembled WGS sequence"/>
</dbReference>
<proteinExistence type="inferred from homology"/>
<organism evidence="8 9">
    <name type="scientific">Caballeronia cordobensis</name>
    <name type="common">Burkholderia cordobensis</name>
    <dbReference type="NCBI Taxonomy" id="1353886"/>
    <lineage>
        <taxon>Bacteria</taxon>
        <taxon>Pseudomonadati</taxon>
        <taxon>Pseudomonadota</taxon>
        <taxon>Betaproteobacteria</taxon>
        <taxon>Burkholderiales</taxon>
        <taxon>Burkholderiaceae</taxon>
        <taxon>Caballeronia</taxon>
    </lineage>
</organism>
<reference evidence="9" key="1">
    <citation type="submission" date="2016-01" db="EMBL/GenBank/DDBJ databases">
        <authorList>
            <person name="Peeters C."/>
        </authorList>
    </citation>
    <scope>NUCLEOTIDE SEQUENCE [LARGE SCALE GENOMIC DNA]</scope>
</reference>
<name>A0A158GFP7_CABCO</name>
<dbReference type="AlphaFoldDB" id="A0A158GFP7"/>
<evidence type="ECO:0000256" key="3">
    <source>
        <dbReference type="ARBA" id="ARBA00035117"/>
    </source>
</evidence>
<evidence type="ECO:0000313" key="8">
    <source>
        <dbReference type="EMBL" id="SAL30459.1"/>
    </source>
</evidence>